<evidence type="ECO:0000256" key="1">
    <source>
        <dbReference type="SAM" id="Phobius"/>
    </source>
</evidence>
<keyword evidence="1" id="KW-0812">Transmembrane</keyword>
<evidence type="ECO:0000313" key="2">
    <source>
        <dbReference type="EMBL" id="KAJ1910724.1"/>
    </source>
</evidence>
<proteinExistence type="predicted"/>
<accession>A0A9W8DIC6</accession>
<reference evidence="2" key="1">
    <citation type="submission" date="2022-07" db="EMBL/GenBank/DDBJ databases">
        <title>Phylogenomic reconstructions and comparative analyses of Kickxellomycotina fungi.</title>
        <authorList>
            <person name="Reynolds N.K."/>
            <person name="Stajich J.E."/>
            <person name="Barry K."/>
            <person name="Grigoriev I.V."/>
            <person name="Crous P."/>
            <person name="Smith M.E."/>
        </authorList>
    </citation>
    <scope>NUCLEOTIDE SEQUENCE</scope>
    <source>
        <strain evidence="2">RSA 861</strain>
    </source>
</reference>
<dbReference type="Proteomes" id="UP001150569">
    <property type="component" value="Unassembled WGS sequence"/>
</dbReference>
<organism evidence="2 3">
    <name type="scientific">Tieghemiomyces parasiticus</name>
    <dbReference type="NCBI Taxonomy" id="78921"/>
    <lineage>
        <taxon>Eukaryota</taxon>
        <taxon>Fungi</taxon>
        <taxon>Fungi incertae sedis</taxon>
        <taxon>Zoopagomycota</taxon>
        <taxon>Kickxellomycotina</taxon>
        <taxon>Dimargaritomycetes</taxon>
        <taxon>Dimargaritales</taxon>
        <taxon>Dimargaritaceae</taxon>
        <taxon>Tieghemiomyces</taxon>
    </lineage>
</organism>
<gene>
    <name evidence="2" type="ORF">IWQ60_010504</name>
</gene>
<dbReference type="OrthoDB" id="5386199at2759"/>
<keyword evidence="1" id="KW-0472">Membrane</keyword>
<name>A0A9W8DIC6_9FUNG</name>
<evidence type="ECO:0000313" key="3">
    <source>
        <dbReference type="Proteomes" id="UP001150569"/>
    </source>
</evidence>
<feature type="transmembrane region" description="Helical" evidence="1">
    <location>
        <begin position="54"/>
        <end position="75"/>
    </location>
</feature>
<sequence length="303" mass="33240">MALRLVRPPVSLIHRAPLRLGALPPRRRLASASVDAPIMVFEAPSCRAVRILKVFSVGGAAAAVSSIPMVVALSAQSALPSVGLLTFTIGFTALSSVGITSLLGFLLKPYLTRIFVHRPGAAAAAAPDPATLPKLSFVTPLRIDPTAARRALADAAQPGNSAVLSDIFSLKSKVTATMTREEIEAYRDRMEEDLAAFPVPLTPDTTLTFETLTMLGRPRRTTLQIRDLAPCTRFMKTWQVRDEARDRVAARQPPGTAPQDYFWIEWKSNVTQYAAIKEAVVWRIGQLIHRHREDHKQLIRHLG</sequence>
<protein>
    <submittedName>
        <fullName evidence="2">Uncharacterized protein</fullName>
    </submittedName>
</protein>
<feature type="transmembrane region" description="Helical" evidence="1">
    <location>
        <begin position="81"/>
        <end position="107"/>
    </location>
</feature>
<dbReference type="EMBL" id="JANBPT010001014">
    <property type="protein sequence ID" value="KAJ1910724.1"/>
    <property type="molecule type" value="Genomic_DNA"/>
</dbReference>
<dbReference type="AlphaFoldDB" id="A0A9W8DIC6"/>
<keyword evidence="1" id="KW-1133">Transmembrane helix</keyword>
<keyword evidence="3" id="KW-1185">Reference proteome</keyword>
<comment type="caution">
    <text evidence="2">The sequence shown here is derived from an EMBL/GenBank/DDBJ whole genome shotgun (WGS) entry which is preliminary data.</text>
</comment>